<dbReference type="PROSITE" id="PS50283">
    <property type="entry name" value="NA_SOLUT_SYMP_3"/>
    <property type="match status" value="1"/>
</dbReference>
<evidence type="ECO:0000256" key="12">
    <source>
        <dbReference type="ARBA" id="ARBA00033708"/>
    </source>
</evidence>
<dbReference type="RefSeq" id="WP_118336084.1">
    <property type="nucleotide sequence ID" value="NZ_AP025567.1"/>
</dbReference>
<dbReference type="OrthoDB" id="1263at2"/>
<name>A0A415DYH6_9FIRM</name>
<dbReference type="CDD" id="cd10322">
    <property type="entry name" value="SLC5sbd"/>
    <property type="match status" value="1"/>
</dbReference>
<dbReference type="InterPro" id="IPR050277">
    <property type="entry name" value="Sodium:Solute_Symporter"/>
</dbReference>
<dbReference type="AlphaFoldDB" id="A0A415DYH6"/>
<feature type="transmembrane region" description="Helical" evidence="14">
    <location>
        <begin position="6"/>
        <end position="24"/>
    </location>
</feature>
<feature type="transmembrane region" description="Helical" evidence="14">
    <location>
        <begin position="186"/>
        <end position="207"/>
    </location>
</feature>
<proteinExistence type="inferred from homology"/>
<feature type="transmembrane region" description="Helical" evidence="14">
    <location>
        <begin position="235"/>
        <end position="254"/>
    </location>
</feature>
<organism evidence="15 16">
    <name type="scientific">Emergencia timonensis</name>
    <dbReference type="NCBI Taxonomy" id="1776384"/>
    <lineage>
        <taxon>Bacteria</taxon>
        <taxon>Bacillati</taxon>
        <taxon>Bacillota</taxon>
        <taxon>Clostridia</taxon>
        <taxon>Peptostreptococcales</taxon>
        <taxon>Anaerovoracaceae</taxon>
        <taxon>Emergencia</taxon>
    </lineage>
</organism>
<keyword evidence="10 14" id="KW-0472">Membrane</keyword>
<keyword evidence="6" id="KW-0769">Symport</keyword>
<dbReference type="Proteomes" id="UP000284841">
    <property type="component" value="Unassembled WGS sequence"/>
</dbReference>
<dbReference type="PANTHER" id="PTHR48086">
    <property type="entry name" value="SODIUM/PROLINE SYMPORTER-RELATED"/>
    <property type="match status" value="1"/>
</dbReference>
<evidence type="ECO:0000313" key="16">
    <source>
        <dbReference type="Proteomes" id="UP000284841"/>
    </source>
</evidence>
<evidence type="ECO:0000313" key="15">
    <source>
        <dbReference type="EMBL" id="RHJ85914.1"/>
    </source>
</evidence>
<comment type="caution">
    <text evidence="15">The sequence shown here is derived from an EMBL/GenBank/DDBJ whole genome shotgun (WGS) entry which is preliminary data.</text>
</comment>
<feature type="transmembrane region" description="Helical" evidence="14">
    <location>
        <begin position="275"/>
        <end position="295"/>
    </location>
</feature>
<feature type="transmembrane region" description="Helical" evidence="14">
    <location>
        <begin position="410"/>
        <end position="428"/>
    </location>
</feature>
<evidence type="ECO:0000256" key="9">
    <source>
        <dbReference type="ARBA" id="ARBA00023065"/>
    </source>
</evidence>
<dbReference type="GO" id="GO:0015293">
    <property type="term" value="F:symporter activity"/>
    <property type="evidence" value="ECO:0007669"/>
    <property type="project" value="UniProtKB-KW"/>
</dbReference>
<evidence type="ECO:0000256" key="5">
    <source>
        <dbReference type="ARBA" id="ARBA00022692"/>
    </source>
</evidence>
<evidence type="ECO:0000256" key="3">
    <source>
        <dbReference type="ARBA" id="ARBA00022448"/>
    </source>
</evidence>
<sequence length="512" mass="55008">MGVIPLIMLAIYFVIIIVLTLRTPKSGSGNFEDFMTGSKSMGAIVVGLVMMVTYYSGSTWTGWIGFAGINGAFAGYVIPYGFCTGLGMYALAKRLWPLGKQYQLSDCGDIYEMRYQSKLLKTIAGLTGAVLNTTWITMELVTIGYIIKACSGGAISTAVGSLIGLVFMVAYTLWGGVKSVASVNTFQSIVMVFGAVGIILYVVYHYYGSVGNMFSIALDISPQVFVLDSSMNASWFSFVFLCSIGALCYPSIFLKMFMAKSPNEVKKSAIMNSFGSLWCLLILLGGFACIGYQVATGHIIDNWEEALPQMMAESGNAVLFGVMCIFILAGCMGTVDGTLLSISGIVTNDAILVWKRHKNHDGCIGTKEYNGADDGGKSVKWTRIIVVIIGVCAYIITTFDLPLLVNIAMINYQGIGLLMIPLVGAVTWEKATKEGAFSGLIGGLLVTIALMTAGLNPLGFLPGIYGVIVEAILYIGISLATYKQDKPEAKMFEEFKQYTGDAVDGETGEFLA</sequence>
<evidence type="ECO:0000256" key="1">
    <source>
        <dbReference type="ARBA" id="ARBA00004651"/>
    </source>
</evidence>
<dbReference type="InterPro" id="IPR038377">
    <property type="entry name" value="Na/Glc_symporter_sf"/>
</dbReference>
<feature type="transmembrane region" description="Helical" evidence="14">
    <location>
        <begin position="384"/>
        <end position="404"/>
    </location>
</feature>
<keyword evidence="8" id="KW-0915">Sodium</keyword>
<reference evidence="15 16" key="1">
    <citation type="submission" date="2018-08" db="EMBL/GenBank/DDBJ databases">
        <title>A genome reference for cultivated species of the human gut microbiota.</title>
        <authorList>
            <person name="Zou Y."/>
            <person name="Xue W."/>
            <person name="Luo G."/>
        </authorList>
    </citation>
    <scope>NUCLEOTIDE SEQUENCE [LARGE SCALE GENOMIC DNA]</scope>
    <source>
        <strain evidence="15 16">AM07-24</strain>
    </source>
</reference>
<feature type="transmembrane region" description="Helical" evidence="14">
    <location>
        <begin position="63"/>
        <end position="91"/>
    </location>
</feature>
<dbReference type="PANTHER" id="PTHR48086:SF3">
    <property type="entry name" value="SODIUM_PROLINE SYMPORTER"/>
    <property type="match status" value="1"/>
</dbReference>
<feature type="transmembrane region" description="Helical" evidence="14">
    <location>
        <begin position="460"/>
        <end position="482"/>
    </location>
</feature>
<feature type="transmembrane region" description="Helical" evidence="14">
    <location>
        <begin position="36"/>
        <end position="57"/>
    </location>
</feature>
<gene>
    <name evidence="15" type="ORF">DW099_13790</name>
</gene>
<keyword evidence="3" id="KW-0813">Transport</keyword>
<evidence type="ECO:0000256" key="10">
    <source>
        <dbReference type="ARBA" id="ARBA00023136"/>
    </source>
</evidence>
<dbReference type="Gene3D" id="1.20.1730.10">
    <property type="entry name" value="Sodium/glucose cotransporter"/>
    <property type="match status" value="1"/>
</dbReference>
<keyword evidence="7 14" id="KW-1133">Transmembrane helix</keyword>
<evidence type="ECO:0000256" key="8">
    <source>
        <dbReference type="ARBA" id="ARBA00023053"/>
    </source>
</evidence>
<dbReference type="GO" id="GO:0046942">
    <property type="term" value="P:carboxylic acid transport"/>
    <property type="evidence" value="ECO:0007669"/>
    <property type="project" value="UniProtKB-ARBA"/>
</dbReference>
<feature type="transmembrane region" description="Helical" evidence="14">
    <location>
        <begin position="123"/>
        <end position="147"/>
    </location>
</feature>
<feature type="transmembrane region" description="Helical" evidence="14">
    <location>
        <begin position="315"/>
        <end position="335"/>
    </location>
</feature>
<evidence type="ECO:0000256" key="6">
    <source>
        <dbReference type="ARBA" id="ARBA00022847"/>
    </source>
</evidence>
<dbReference type="PROSITE" id="PS00457">
    <property type="entry name" value="NA_SOLUT_SYMP_2"/>
    <property type="match status" value="1"/>
</dbReference>
<keyword evidence="5 14" id="KW-0812">Transmembrane</keyword>
<dbReference type="EMBL" id="QRMS01000004">
    <property type="protein sequence ID" value="RHJ85914.1"/>
    <property type="molecule type" value="Genomic_DNA"/>
</dbReference>
<dbReference type="GO" id="GO:0006814">
    <property type="term" value="P:sodium ion transport"/>
    <property type="evidence" value="ECO:0007669"/>
    <property type="project" value="UniProtKB-KW"/>
</dbReference>
<evidence type="ECO:0000256" key="4">
    <source>
        <dbReference type="ARBA" id="ARBA00022475"/>
    </source>
</evidence>
<feature type="transmembrane region" description="Helical" evidence="14">
    <location>
        <begin position="153"/>
        <end position="174"/>
    </location>
</feature>
<protein>
    <submittedName>
        <fullName evidence="15">Sodium:solute symporter family protein</fullName>
    </submittedName>
</protein>
<comment type="similarity">
    <text evidence="2 13">Belongs to the sodium:solute symporter (SSF) (TC 2.A.21) family.</text>
</comment>
<evidence type="ECO:0000256" key="13">
    <source>
        <dbReference type="RuleBase" id="RU362091"/>
    </source>
</evidence>
<keyword evidence="11" id="KW-0739">Sodium transport</keyword>
<keyword evidence="4" id="KW-1003">Cell membrane</keyword>
<dbReference type="InterPro" id="IPR018212">
    <property type="entry name" value="Na/solute_symporter_CS"/>
</dbReference>
<evidence type="ECO:0000256" key="7">
    <source>
        <dbReference type="ARBA" id="ARBA00022989"/>
    </source>
</evidence>
<feature type="transmembrane region" description="Helical" evidence="14">
    <location>
        <begin position="435"/>
        <end position="454"/>
    </location>
</feature>
<comment type="subcellular location">
    <subcellularLocation>
        <location evidence="1">Cell membrane</location>
        <topology evidence="1">Multi-pass membrane protein</topology>
    </subcellularLocation>
</comment>
<comment type="catalytic activity">
    <reaction evidence="12">
        <text>L-proline(in) + Na(+)(in) = L-proline(out) + Na(+)(out)</text>
        <dbReference type="Rhea" id="RHEA:28967"/>
        <dbReference type="ChEBI" id="CHEBI:29101"/>
        <dbReference type="ChEBI" id="CHEBI:60039"/>
    </reaction>
</comment>
<dbReference type="GO" id="GO:0005886">
    <property type="term" value="C:plasma membrane"/>
    <property type="evidence" value="ECO:0007669"/>
    <property type="project" value="UniProtKB-SubCell"/>
</dbReference>
<accession>A0A415DYH6</accession>
<dbReference type="STRING" id="1776384.GCA_900086585_01987"/>
<keyword evidence="9" id="KW-0406">Ion transport</keyword>
<evidence type="ECO:0000256" key="11">
    <source>
        <dbReference type="ARBA" id="ARBA00023201"/>
    </source>
</evidence>
<evidence type="ECO:0000256" key="14">
    <source>
        <dbReference type="SAM" id="Phobius"/>
    </source>
</evidence>
<evidence type="ECO:0000256" key="2">
    <source>
        <dbReference type="ARBA" id="ARBA00006434"/>
    </source>
</evidence>
<dbReference type="InterPro" id="IPR001734">
    <property type="entry name" value="Na/solute_symporter"/>
</dbReference>
<keyword evidence="16" id="KW-1185">Reference proteome</keyword>
<dbReference type="Pfam" id="PF00474">
    <property type="entry name" value="SSF"/>
    <property type="match status" value="1"/>
</dbReference>